<protein>
    <submittedName>
        <fullName evidence="1">GntR family transcriptional regulator</fullName>
    </submittedName>
</protein>
<name>A0ACC5RDS6_9HYPH</name>
<comment type="caution">
    <text evidence="1">The sequence shown here is derived from an EMBL/GenBank/DDBJ whole genome shotgun (WGS) entry which is preliminary data.</text>
</comment>
<organism evidence="1 2">
    <name type="scientific">Taklimakanibacter albus</name>
    <dbReference type="NCBI Taxonomy" id="2800327"/>
    <lineage>
        <taxon>Bacteria</taxon>
        <taxon>Pseudomonadati</taxon>
        <taxon>Pseudomonadota</taxon>
        <taxon>Alphaproteobacteria</taxon>
        <taxon>Hyphomicrobiales</taxon>
        <taxon>Aestuariivirgaceae</taxon>
        <taxon>Taklimakanibacter</taxon>
    </lineage>
</organism>
<reference evidence="1" key="1">
    <citation type="submission" date="2021-01" db="EMBL/GenBank/DDBJ databases">
        <authorList>
            <person name="Sun Q."/>
        </authorList>
    </citation>
    <scope>NUCLEOTIDE SEQUENCE</scope>
    <source>
        <strain evidence="1">YIM B02566</strain>
    </source>
</reference>
<evidence type="ECO:0000313" key="1">
    <source>
        <dbReference type="EMBL" id="MBK1870625.1"/>
    </source>
</evidence>
<dbReference type="EMBL" id="JAENHL010000008">
    <property type="protein sequence ID" value="MBK1870625.1"/>
    <property type="molecule type" value="Genomic_DNA"/>
</dbReference>
<evidence type="ECO:0000313" key="2">
    <source>
        <dbReference type="Proteomes" id="UP000616151"/>
    </source>
</evidence>
<accession>A0ACC5RDS6</accession>
<gene>
    <name evidence="1" type="ORF">JHL16_29945</name>
</gene>
<proteinExistence type="predicted"/>
<keyword evidence="2" id="KW-1185">Reference proteome</keyword>
<dbReference type="Proteomes" id="UP000616151">
    <property type="component" value="Unassembled WGS sequence"/>
</dbReference>
<sequence length="227" mass="24974">MTGVPRTKTSLKVVPLNRETLQDRVYRRVCDLILDGEIAPGQLVTIQSLADACEVSHMPVREALKRLTAANALTVVSGRSIGIPPLNRASLMDLRNVRVEVEAIAAVWACRNITDAELGDLGAVYDRLTAANATGDARAFLRANHNFHFTLYRAARSETLLTIIEKLWLQISPYFNLLRGSGNYIVSNTHHQAIVDALNARDEKCVADAVRADIDDAYLVLLDLVSP</sequence>